<gene>
    <name evidence="6" type="ORF">STAS_06901</name>
</gene>
<comment type="subcellular location">
    <subcellularLocation>
        <location evidence="1">Nucleus</location>
    </subcellularLocation>
</comment>
<dbReference type="FunFam" id="1.20.960.30:FF:000001">
    <property type="entry name" value="F-box-like/WD repeat-containing protein TBL1XR1"/>
    <property type="match status" value="1"/>
</dbReference>
<dbReference type="Gene3D" id="1.20.960.30">
    <property type="match status" value="1"/>
</dbReference>
<proteinExistence type="predicted"/>
<dbReference type="OrthoDB" id="1367865at2759"/>
<evidence type="ECO:0000256" key="1">
    <source>
        <dbReference type="ARBA" id="ARBA00004123"/>
    </source>
</evidence>
<evidence type="ECO:0000256" key="4">
    <source>
        <dbReference type="ARBA" id="ARBA00023242"/>
    </source>
</evidence>
<dbReference type="GO" id="GO:0003714">
    <property type="term" value="F:transcription corepressor activity"/>
    <property type="evidence" value="ECO:0007669"/>
    <property type="project" value="InterPro"/>
</dbReference>
<evidence type="ECO:0000256" key="5">
    <source>
        <dbReference type="SAM" id="MobiDB-lite"/>
    </source>
</evidence>
<evidence type="ECO:0000313" key="7">
    <source>
        <dbReference type="Proteomes" id="UP000325081"/>
    </source>
</evidence>
<dbReference type="PROSITE" id="PS50896">
    <property type="entry name" value="LISH"/>
    <property type="match status" value="1"/>
</dbReference>
<dbReference type="PANTHER" id="PTHR22846:SF2">
    <property type="entry name" value="F-BOX-LIKE_WD REPEAT-CONTAINING PROTEIN EBI"/>
    <property type="match status" value="1"/>
</dbReference>
<evidence type="ECO:0000256" key="2">
    <source>
        <dbReference type="ARBA" id="ARBA00022574"/>
    </source>
</evidence>
<comment type="caution">
    <text evidence="6">The sequence shown here is derived from an EMBL/GenBank/DDBJ whole genome shotgun (WGS) entry which is preliminary data.</text>
</comment>
<keyword evidence="3" id="KW-0677">Repeat</keyword>
<dbReference type="GO" id="GO:0006357">
    <property type="term" value="P:regulation of transcription by RNA polymerase II"/>
    <property type="evidence" value="ECO:0007669"/>
    <property type="project" value="TreeGrafter"/>
</dbReference>
<name>A0A5A7PDU0_STRAF</name>
<dbReference type="Proteomes" id="UP000325081">
    <property type="component" value="Unassembled WGS sequence"/>
</dbReference>
<keyword evidence="4" id="KW-0539">Nucleus</keyword>
<dbReference type="InterPro" id="IPR006594">
    <property type="entry name" value="LisH"/>
</dbReference>
<feature type="region of interest" description="Disordered" evidence="5">
    <location>
        <begin position="100"/>
        <end position="141"/>
    </location>
</feature>
<dbReference type="Pfam" id="PF08513">
    <property type="entry name" value="LisH"/>
    <property type="match status" value="1"/>
</dbReference>
<evidence type="ECO:0000256" key="3">
    <source>
        <dbReference type="ARBA" id="ARBA00022737"/>
    </source>
</evidence>
<evidence type="ECO:0000313" key="6">
    <source>
        <dbReference type="EMBL" id="GER30939.1"/>
    </source>
</evidence>
<sequence>MASLTADVLNCIVYRYLQESGFTHSAFNFRFEAGTDKFPFDVNLVPPTALVTIVQLGLQYKEMEANAENDVDMDFCVLQPMDLITKDIAELKKLVKGKGKGKLNVAGGKDLGKGKQVSSSHVKGKPTEDPKKKGVLILGDDGVRRRSKRLKKVHWG</sequence>
<organism evidence="6 7">
    <name type="scientific">Striga asiatica</name>
    <name type="common">Asiatic witchweed</name>
    <name type="synonym">Buchnera asiatica</name>
    <dbReference type="NCBI Taxonomy" id="4170"/>
    <lineage>
        <taxon>Eukaryota</taxon>
        <taxon>Viridiplantae</taxon>
        <taxon>Streptophyta</taxon>
        <taxon>Embryophyta</taxon>
        <taxon>Tracheophyta</taxon>
        <taxon>Spermatophyta</taxon>
        <taxon>Magnoliopsida</taxon>
        <taxon>eudicotyledons</taxon>
        <taxon>Gunneridae</taxon>
        <taxon>Pentapetalae</taxon>
        <taxon>asterids</taxon>
        <taxon>lamiids</taxon>
        <taxon>Lamiales</taxon>
        <taxon>Orobanchaceae</taxon>
        <taxon>Buchnereae</taxon>
        <taxon>Striga</taxon>
    </lineage>
</organism>
<dbReference type="EMBL" id="BKCP01004405">
    <property type="protein sequence ID" value="GER30939.1"/>
    <property type="molecule type" value="Genomic_DNA"/>
</dbReference>
<dbReference type="PANTHER" id="PTHR22846">
    <property type="entry name" value="WD40 REPEAT PROTEIN"/>
    <property type="match status" value="1"/>
</dbReference>
<keyword evidence="7" id="KW-1185">Reference proteome</keyword>
<protein>
    <submittedName>
        <fullName evidence="6">F-box-like/WD repeat-containing protein TBL1XR1</fullName>
    </submittedName>
</protein>
<dbReference type="InterPro" id="IPR045183">
    <property type="entry name" value="Ebi-like"/>
</dbReference>
<dbReference type="AlphaFoldDB" id="A0A5A7PDU0"/>
<dbReference type="GO" id="GO:0000118">
    <property type="term" value="C:histone deacetylase complex"/>
    <property type="evidence" value="ECO:0007669"/>
    <property type="project" value="TreeGrafter"/>
</dbReference>
<reference evidence="7" key="1">
    <citation type="journal article" date="2019" name="Curr. Biol.">
        <title>Genome Sequence of Striga asiatica Provides Insight into the Evolution of Plant Parasitism.</title>
        <authorList>
            <person name="Yoshida S."/>
            <person name="Kim S."/>
            <person name="Wafula E.K."/>
            <person name="Tanskanen J."/>
            <person name="Kim Y.M."/>
            <person name="Honaas L."/>
            <person name="Yang Z."/>
            <person name="Spallek T."/>
            <person name="Conn C.E."/>
            <person name="Ichihashi Y."/>
            <person name="Cheong K."/>
            <person name="Cui S."/>
            <person name="Der J.P."/>
            <person name="Gundlach H."/>
            <person name="Jiao Y."/>
            <person name="Hori C."/>
            <person name="Ishida J.K."/>
            <person name="Kasahara H."/>
            <person name="Kiba T."/>
            <person name="Kim M.S."/>
            <person name="Koo N."/>
            <person name="Laohavisit A."/>
            <person name="Lee Y.H."/>
            <person name="Lumba S."/>
            <person name="McCourt P."/>
            <person name="Mortimer J.C."/>
            <person name="Mutuku J.M."/>
            <person name="Nomura T."/>
            <person name="Sasaki-Sekimoto Y."/>
            <person name="Seto Y."/>
            <person name="Wang Y."/>
            <person name="Wakatake T."/>
            <person name="Sakakibara H."/>
            <person name="Demura T."/>
            <person name="Yamaguchi S."/>
            <person name="Yoneyama K."/>
            <person name="Manabe R.I."/>
            <person name="Nelson D.C."/>
            <person name="Schulman A.H."/>
            <person name="Timko M.P."/>
            <person name="dePamphilis C.W."/>
            <person name="Choi D."/>
            <person name="Shirasu K."/>
        </authorList>
    </citation>
    <scope>NUCLEOTIDE SEQUENCE [LARGE SCALE GENOMIC DNA]</scope>
    <source>
        <strain evidence="7">cv. UVA1</strain>
    </source>
</reference>
<keyword evidence="2" id="KW-0853">WD repeat</keyword>
<accession>A0A5A7PDU0</accession>